<dbReference type="InterPro" id="IPR058205">
    <property type="entry name" value="D-LDH-like"/>
</dbReference>
<evidence type="ECO:0000313" key="7">
    <source>
        <dbReference type="EMBL" id="UPK68498.1"/>
    </source>
</evidence>
<dbReference type="InterPro" id="IPR029753">
    <property type="entry name" value="D-isomer_DH_CS"/>
</dbReference>
<feature type="domain" description="D-isomer specific 2-hydroxyacid dehydrogenase NAD-binding" evidence="6">
    <location>
        <begin position="109"/>
        <end position="297"/>
    </location>
</feature>
<evidence type="ECO:0000256" key="3">
    <source>
        <dbReference type="ARBA" id="ARBA00023027"/>
    </source>
</evidence>
<dbReference type="InterPro" id="IPR006139">
    <property type="entry name" value="D-isomer_2_OHA_DH_cat_dom"/>
</dbReference>
<dbReference type="InterPro" id="IPR036291">
    <property type="entry name" value="NAD(P)-bd_dom_sf"/>
</dbReference>
<dbReference type="Pfam" id="PF02826">
    <property type="entry name" value="2-Hacid_dh_C"/>
    <property type="match status" value="1"/>
</dbReference>
<protein>
    <submittedName>
        <fullName evidence="7">2-hydroxyacid dehydrogenase</fullName>
    </submittedName>
</protein>
<evidence type="ECO:0000256" key="2">
    <source>
        <dbReference type="ARBA" id="ARBA00023002"/>
    </source>
</evidence>
<proteinExistence type="inferred from homology"/>
<feature type="domain" description="D-isomer specific 2-hydroxyacid dehydrogenase catalytic" evidence="5">
    <location>
        <begin position="4"/>
        <end position="327"/>
    </location>
</feature>
<dbReference type="SUPFAM" id="SSF51735">
    <property type="entry name" value="NAD(P)-binding Rossmann-fold domains"/>
    <property type="match status" value="1"/>
</dbReference>
<comment type="similarity">
    <text evidence="1 4">Belongs to the D-isomer specific 2-hydroxyacid dehydrogenase family.</text>
</comment>
<organism evidence="7 8">
    <name type="scientific">Chitinophaga filiformis</name>
    <name type="common">Myxococcus filiformis</name>
    <name type="synonym">Flexibacter filiformis</name>
    <dbReference type="NCBI Taxonomy" id="104663"/>
    <lineage>
        <taxon>Bacteria</taxon>
        <taxon>Pseudomonadati</taxon>
        <taxon>Bacteroidota</taxon>
        <taxon>Chitinophagia</taxon>
        <taxon>Chitinophagales</taxon>
        <taxon>Chitinophagaceae</taxon>
        <taxon>Chitinophaga</taxon>
    </lineage>
</organism>
<evidence type="ECO:0000313" key="8">
    <source>
        <dbReference type="Proteomes" id="UP000830198"/>
    </source>
</evidence>
<dbReference type="RefSeq" id="WP_247810892.1">
    <property type="nucleotide sequence ID" value="NZ_CP095855.1"/>
</dbReference>
<dbReference type="PROSITE" id="PS00671">
    <property type="entry name" value="D_2_HYDROXYACID_DH_3"/>
    <property type="match status" value="1"/>
</dbReference>
<dbReference type="InterPro" id="IPR029752">
    <property type="entry name" value="D-isomer_DH_CS1"/>
</dbReference>
<dbReference type="CDD" id="cd12183">
    <property type="entry name" value="LDH_like_2"/>
    <property type="match status" value="1"/>
</dbReference>
<dbReference type="InterPro" id="IPR006140">
    <property type="entry name" value="D-isomer_DH_NAD-bd"/>
</dbReference>
<dbReference type="Gene3D" id="3.40.50.720">
    <property type="entry name" value="NAD(P)-binding Rossmann-like Domain"/>
    <property type="match status" value="2"/>
</dbReference>
<name>A0ABY4HZY7_CHIFI</name>
<dbReference type="EMBL" id="CP095855">
    <property type="protein sequence ID" value="UPK68498.1"/>
    <property type="molecule type" value="Genomic_DNA"/>
</dbReference>
<keyword evidence="3" id="KW-0520">NAD</keyword>
<dbReference type="PANTHER" id="PTHR43026">
    <property type="entry name" value="2-HYDROXYACID DEHYDROGENASE HOMOLOG 1-RELATED"/>
    <property type="match status" value="1"/>
</dbReference>
<keyword evidence="2 4" id="KW-0560">Oxidoreductase</keyword>
<reference evidence="7 8" key="1">
    <citation type="submission" date="2022-04" db="EMBL/GenBank/DDBJ databases">
        <title>The arsenic-methylating capacity of Chitinophaga filiformis YT5 during chitin decomposition.</title>
        <authorList>
            <person name="Chen G."/>
            <person name="Liang Y."/>
        </authorList>
    </citation>
    <scope>NUCLEOTIDE SEQUENCE [LARGE SCALE GENOMIC DNA]</scope>
    <source>
        <strain evidence="7 8">YT5</strain>
    </source>
</reference>
<evidence type="ECO:0000256" key="4">
    <source>
        <dbReference type="RuleBase" id="RU003719"/>
    </source>
</evidence>
<dbReference type="PROSITE" id="PS00670">
    <property type="entry name" value="D_2_HYDROXYACID_DH_2"/>
    <property type="match status" value="1"/>
</dbReference>
<evidence type="ECO:0000256" key="1">
    <source>
        <dbReference type="ARBA" id="ARBA00005854"/>
    </source>
</evidence>
<evidence type="ECO:0000259" key="5">
    <source>
        <dbReference type="Pfam" id="PF00389"/>
    </source>
</evidence>
<keyword evidence="8" id="KW-1185">Reference proteome</keyword>
<dbReference type="SUPFAM" id="SSF52283">
    <property type="entry name" value="Formate/glycerate dehydrogenase catalytic domain-like"/>
    <property type="match status" value="1"/>
</dbReference>
<dbReference type="Pfam" id="PF00389">
    <property type="entry name" value="2-Hacid_dh"/>
    <property type="match status" value="1"/>
</dbReference>
<sequence>MKVAVFSAHKFEKDYLLEAAKGRHELSMFEPSLTATTAALANDYEAVCIFVNDDASAEVLQKLSSNGVKYLALRSAGFNHVDLKTAGKLGIKVARVPDYSPYAVAEHTVALMLALNRKLLKAHNRIRDLNFSLDGLTGFDLNGKTVGIIGTGKIGKLVAQIMRGFNCKVLVFDIYQDTSWATDTGVVYQDLDYVCEHSDIISLHTPLNEHTQYIINRERINKMKKNVMIINTSRGGLINTKDIILGLKDGQIGYLGLDVYEEEKGLFFEDHSNDILQDDVIARLMTFPNVLITSHQAFLTDTALQNIAETTMGNLTCFEKNIECKNELIDKSA</sequence>
<accession>A0ABY4HZY7</accession>
<dbReference type="PANTHER" id="PTHR43026:SF1">
    <property type="entry name" value="2-HYDROXYACID DEHYDROGENASE HOMOLOG 1-RELATED"/>
    <property type="match status" value="1"/>
</dbReference>
<evidence type="ECO:0000259" key="6">
    <source>
        <dbReference type="Pfam" id="PF02826"/>
    </source>
</evidence>
<dbReference type="Proteomes" id="UP000830198">
    <property type="component" value="Chromosome"/>
</dbReference>
<gene>
    <name evidence="7" type="ORF">MYF79_26435</name>
</gene>
<dbReference type="PROSITE" id="PS00065">
    <property type="entry name" value="D_2_HYDROXYACID_DH_1"/>
    <property type="match status" value="1"/>
</dbReference>